<organism evidence="3">
    <name type="scientific">freshwater metagenome</name>
    <dbReference type="NCBI Taxonomy" id="449393"/>
    <lineage>
        <taxon>unclassified sequences</taxon>
        <taxon>metagenomes</taxon>
        <taxon>ecological metagenomes</taxon>
    </lineage>
</organism>
<gene>
    <name evidence="3" type="ORF">UFOPK2342_01237</name>
    <name evidence="4" type="ORF">UFOPK2423_00815</name>
    <name evidence="5" type="ORF">UFOPK3266_00487</name>
</gene>
<keyword evidence="1" id="KW-0378">Hydrolase</keyword>
<dbReference type="Pfam" id="PF01520">
    <property type="entry name" value="Amidase_3"/>
    <property type="match status" value="1"/>
</dbReference>
<dbReference type="InterPro" id="IPR036365">
    <property type="entry name" value="PGBD-like_sf"/>
</dbReference>
<dbReference type="EMBL" id="CAEZXN010000015">
    <property type="protein sequence ID" value="CAB4695000.1"/>
    <property type="molecule type" value="Genomic_DNA"/>
</dbReference>
<dbReference type="InterPro" id="IPR002477">
    <property type="entry name" value="Peptidoglycan-bd-like"/>
</dbReference>
<accession>A0A6J6N797</accession>
<evidence type="ECO:0000313" key="5">
    <source>
        <dbReference type="EMBL" id="CAB4841840.1"/>
    </source>
</evidence>
<dbReference type="AlphaFoldDB" id="A0A6J6N797"/>
<protein>
    <submittedName>
        <fullName evidence="3">Unannotated protein</fullName>
    </submittedName>
</protein>
<sequence>MTLKRGSRGIEVVELRDTLVRLGLLESAPSVAEHDLFDEEVEVAVRAFQQGRGLTSDGMVGTHTFRALDEARWRLGDRVIRMNSPMMRGDDVALLQTRLMEMGFDLGRIDGIFGPRSVEALAAFQKSSGLTGDGSCGPETLLALRRLQRTVTGGVAHGLREADAIRRQGPALSGKRIVIDPGHGGDDVGVSAFGLNESEIVLDVASRIEGRLGALGVAIYLTRGAQSSPIDDGKRAEFANQSGADLFLSLHLDENHAPDARGVATYYYGNDAHGARSVVGERLASLIQREICARTDLLDCRVHAKTWELLRNTRMPAVRVELGYLTNPGDAARLRDGDFREVLAESLAIAIQRLYLPDDGEGETGVLRLSDLREKI</sequence>
<evidence type="ECO:0000259" key="2">
    <source>
        <dbReference type="SMART" id="SM00646"/>
    </source>
</evidence>
<dbReference type="InterPro" id="IPR036366">
    <property type="entry name" value="PGBDSf"/>
</dbReference>
<dbReference type="Gene3D" id="1.10.101.10">
    <property type="entry name" value="PGBD-like superfamily/PGBD"/>
    <property type="match status" value="2"/>
</dbReference>
<dbReference type="PANTHER" id="PTHR30404:SF0">
    <property type="entry name" value="N-ACETYLMURAMOYL-L-ALANINE AMIDASE AMIC"/>
    <property type="match status" value="1"/>
</dbReference>
<evidence type="ECO:0000313" key="4">
    <source>
        <dbReference type="EMBL" id="CAB4695000.1"/>
    </source>
</evidence>
<dbReference type="InterPro" id="IPR002508">
    <property type="entry name" value="MurNAc-LAA_cat"/>
</dbReference>
<feature type="domain" description="MurNAc-LAA" evidence="2">
    <location>
        <begin position="236"/>
        <end position="352"/>
    </location>
</feature>
<dbReference type="GO" id="GO:0009253">
    <property type="term" value="P:peptidoglycan catabolic process"/>
    <property type="evidence" value="ECO:0007669"/>
    <property type="project" value="InterPro"/>
</dbReference>
<dbReference type="Pfam" id="PF01471">
    <property type="entry name" value="PG_binding_1"/>
    <property type="match status" value="2"/>
</dbReference>
<reference evidence="3" key="1">
    <citation type="submission" date="2020-05" db="EMBL/GenBank/DDBJ databases">
        <authorList>
            <person name="Chiriac C."/>
            <person name="Salcher M."/>
            <person name="Ghai R."/>
            <person name="Kavagutti S V."/>
        </authorList>
    </citation>
    <scope>NUCLEOTIDE SEQUENCE</scope>
</reference>
<evidence type="ECO:0000313" key="3">
    <source>
        <dbReference type="EMBL" id="CAB4682016.1"/>
    </source>
</evidence>
<dbReference type="EMBL" id="CAFBAA010000008">
    <property type="protein sequence ID" value="CAB4841840.1"/>
    <property type="molecule type" value="Genomic_DNA"/>
</dbReference>
<proteinExistence type="predicted"/>
<dbReference type="SMART" id="SM00646">
    <property type="entry name" value="Ami_3"/>
    <property type="match status" value="1"/>
</dbReference>
<dbReference type="CDD" id="cd02696">
    <property type="entry name" value="MurNAc-LAA"/>
    <property type="match status" value="1"/>
</dbReference>
<dbReference type="EMBL" id="CAEZXB010000027">
    <property type="protein sequence ID" value="CAB4682016.1"/>
    <property type="molecule type" value="Genomic_DNA"/>
</dbReference>
<dbReference type="SUPFAM" id="SSF53187">
    <property type="entry name" value="Zn-dependent exopeptidases"/>
    <property type="match status" value="1"/>
</dbReference>
<dbReference type="GO" id="GO:0008745">
    <property type="term" value="F:N-acetylmuramoyl-L-alanine amidase activity"/>
    <property type="evidence" value="ECO:0007669"/>
    <property type="project" value="InterPro"/>
</dbReference>
<dbReference type="InterPro" id="IPR050695">
    <property type="entry name" value="N-acetylmuramoyl_amidase_3"/>
</dbReference>
<dbReference type="SUPFAM" id="SSF47090">
    <property type="entry name" value="PGBD-like"/>
    <property type="match status" value="2"/>
</dbReference>
<name>A0A6J6N797_9ZZZZ</name>
<dbReference type="Gene3D" id="3.40.630.40">
    <property type="entry name" value="Zn-dependent exopeptidases"/>
    <property type="match status" value="1"/>
</dbReference>
<dbReference type="GO" id="GO:0030288">
    <property type="term" value="C:outer membrane-bounded periplasmic space"/>
    <property type="evidence" value="ECO:0007669"/>
    <property type="project" value="TreeGrafter"/>
</dbReference>
<dbReference type="PANTHER" id="PTHR30404">
    <property type="entry name" value="N-ACETYLMURAMOYL-L-ALANINE AMIDASE"/>
    <property type="match status" value="1"/>
</dbReference>
<evidence type="ECO:0000256" key="1">
    <source>
        <dbReference type="ARBA" id="ARBA00022801"/>
    </source>
</evidence>